<dbReference type="GO" id="GO:0016829">
    <property type="term" value="F:lyase activity"/>
    <property type="evidence" value="ECO:0007669"/>
    <property type="project" value="UniProtKB-KW"/>
</dbReference>
<gene>
    <name evidence="3" type="ORF">Acor_15690</name>
</gene>
<name>A0A5M3VS76_9ACTN</name>
<proteinExistence type="predicted"/>
<reference evidence="3 4" key="1">
    <citation type="submission" date="2019-10" db="EMBL/GenBank/DDBJ databases">
        <title>Whole genome shotgun sequence of Acrocarpospora corrugata NBRC 13972.</title>
        <authorList>
            <person name="Ichikawa N."/>
            <person name="Kimura A."/>
            <person name="Kitahashi Y."/>
            <person name="Komaki H."/>
            <person name="Oguchi A."/>
        </authorList>
    </citation>
    <scope>NUCLEOTIDE SEQUENCE [LARGE SCALE GENOMIC DNA]</scope>
    <source>
        <strain evidence="3 4">NBRC 13972</strain>
    </source>
</reference>
<evidence type="ECO:0000313" key="4">
    <source>
        <dbReference type="Proteomes" id="UP000334990"/>
    </source>
</evidence>
<dbReference type="InterPro" id="IPR034593">
    <property type="entry name" value="DgoD-like"/>
</dbReference>
<comment type="caution">
    <text evidence="3">The sequence shown here is derived from an EMBL/GenBank/DDBJ whole genome shotgun (WGS) entry which is preliminary data.</text>
</comment>
<dbReference type="InterPro" id="IPR036849">
    <property type="entry name" value="Enolase-like_C_sf"/>
</dbReference>
<dbReference type="Gene3D" id="3.30.390.10">
    <property type="entry name" value="Enolase-like, N-terminal domain"/>
    <property type="match status" value="1"/>
</dbReference>
<sequence>MRVTGVRQWIADFGFYNAIYIRIETDEGVVGEAEVAMRRRTRSVSALIEELSEYLIGRDPTRIEQHAERMYRDSFLGGTLLTIGISAIDQALWDLNGRALGVPVHRLLGGKFRDRVPVYTHAKAGGSPEEMAAEIRDRVDRGFTAVKTTLPGFYEKVTSVRHDRPALIPARQTETELLPTWTFKVIAEYFAAAREAVGPDIHLMLDCHGRLNVANAIRLCEALAPYDLTFIEEPVPADRVDWMLEVSRRSTTPIAAGERWGNHFASAPFIGAHAVAVVQPDVGICGGITAARKIATCAEAHGLSIAFHNPFGPLQSAATWQLAATLPNLMISESMITPAQTQYWERYTEDPPRVENGEWVVTDTPGLGPRLRVEEIVKHPFKPELDRGGTR</sequence>
<dbReference type="EMBL" id="BLAD01000040">
    <property type="protein sequence ID" value="GER99505.1"/>
    <property type="molecule type" value="Genomic_DNA"/>
</dbReference>
<dbReference type="Gene3D" id="3.20.20.120">
    <property type="entry name" value="Enolase-like C-terminal domain"/>
    <property type="match status" value="1"/>
</dbReference>
<dbReference type="Pfam" id="PF02746">
    <property type="entry name" value="MR_MLE_N"/>
    <property type="match status" value="1"/>
</dbReference>
<evidence type="ECO:0000259" key="2">
    <source>
        <dbReference type="SMART" id="SM00922"/>
    </source>
</evidence>
<accession>A0A5M3VS76</accession>
<dbReference type="Proteomes" id="UP000334990">
    <property type="component" value="Unassembled WGS sequence"/>
</dbReference>
<dbReference type="SUPFAM" id="SSF54826">
    <property type="entry name" value="Enolase N-terminal domain-like"/>
    <property type="match status" value="1"/>
</dbReference>
<dbReference type="InterPro" id="IPR018110">
    <property type="entry name" value="Mandel_Rmase/mucon_lact_enz_CS"/>
</dbReference>
<dbReference type="AlphaFoldDB" id="A0A5M3VS76"/>
<dbReference type="InterPro" id="IPR013342">
    <property type="entry name" value="Mandelate_racemase_C"/>
</dbReference>
<dbReference type="SUPFAM" id="SSF51604">
    <property type="entry name" value="Enolase C-terminal domain-like"/>
    <property type="match status" value="1"/>
</dbReference>
<keyword evidence="4" id="KW-1185">Reference proteome</keyword>
<dbReference type="InterPro" id="IPR029017">
    <property type="entry name" value="Enolase-like_N"/>
</dbReference>
<dbReference type="InterPro" id="IPR013341">
    <property type="entry name" value="Mandelate_racemase_N_dom"/>
</dbReference>
<dbReference type="PROSITE" id="PS00909">
    <property type="entry name" value="MR_MLE_2"/>
    <property type="match status" value="1"/>
</dbReference>
<dbReference type="GO" id="GO:0009063">
    <property type="term" value="P:amino acid catabolic process"/>
    <property type="evidence" value="ECO:0007669"/>
    <property type="project" value="InterPro"/>
</dbReference>
<dbReference type="PANTHER" id="PTHR48080">
    <property type="entry name" value="D-GALACTONATE DEHYDRATASE-RELATED"/>
    <property type="match status" value="1"/>
</dbReference>
<dbReference type="Pfam" id="PF13378">
    <property type="entry name" value="MR_MLE_C"/>
    <property type="match status" value="1"/>
</dbReference>
<protein>
    <submittedName>
        <fullName evidence="3">Galactonate dehydratase</fullName>
    </submittedName>
</protein>
<evidence type="ECO:0000313" key="3">
    <source>
        <dbReference type="EMBL" id="GER99505.1"/>
    </source>
</evidence>
<dbReference type="SMART" id="SM00922">
    <property type="entry name" value="MR_MLE"/>
    <property type="match status" value="1"/>
</dbReference>
<feature type="domain" description="Mandelate racemase/muconate lactonizing enzyme C-terminal" evidence="2">
    <location>
        <begin position="128"/>
        <end position="253"/>
    </location>
</feature>
<organism evidence="3 4">
    <name type="scientific">Acrocarpospora corrugata</name>
    <dbReference type="NCBI Taxonomy" id="35763"/>
    <lineage>
        <taxon>Bacteria</taxon>
        <taxon>Bacillati</taxon>
        <taxon>Actinomycetota</taxon>
        <taxon>Actinomycetes</taxon>
        <taxon>Streptosporangiales</taxon>
        <taxon>Streptosporangiaceae</taxon>
        <taxon>Acrocarpospora</taxon>
    </lineage>
</organism>
<keyword evidence="1" id="KW-0456">Lyase</keyword>
<dbReference type="CDD" id="cd03316">
    <property type="entry name" value="MR_like"/>
    <property type="match status" value="1"/>
</dbReference>
<dbReference type="SFLD" id="SFLDS00001">
    <property type="entry name" value="Enolase"/>
    <property type="match status" value="1"/>
</dbReference>
<dbReference type="OrthoDB" id="9802699at2"/>
<evidence type="ECO:0000256" key="1">
    <source>
        <dbReference type="ARBA" id="ARBA00023239"/>
    </source>
</evidence>
<dbReference type="InterPro" id="IPR029065">
    <property type="entry name" value="Enolase_C-like"/>
</dbReference>
<dbReference type="SFLD" id="SFLDG00179">
    <property type="entry name" value="mandelate_racemase"/>
    <property type="match status" value="1"/>
</dbReference>
<dbReference type="RefSeq" id="WP_155335891.1">
    <property type="nucleotide sequence ID" value="NZ_BAAABN010000042.1"/>
</dbReference>
<dbReference type="PANTHER" id="PTHR48080:SF2">
    <property type="entry name" value="D-GALACTONATE DEHYDRATASE"/>
    <property type="match status" value="1"/>
</dbReference>